<sequence>MTHGTLRLGTRASDLARTQAGTVADALAGVGVNCELVPMTSDGDVTRASLASLGGTGVFAARLRTALLAEECDLVVHSYKDLPTAPHPGLEVVASPVREDHRDALCGRDGLALAELPAGARVGTGSPRRAAQLRTVRPDLEVVDIRGNVGTRLAFVSSGELDAVVLAAAGLRRLGLDEVITETLDWPTAPGQGVLAVEIRSSQDAPLRDALAQIHDGGTWACAQAERSVLATLEAGCAAPVAAHASISDGVGTPGPRLTVRALAYRPGGGEVLEASAEVEPAEAVTAGADVARRLLADGAADWIHD</sequence>
<dbReference type="RefSeq" id="WP_193495989.1">
    <property type="nucleotide sequence ID" value="NZ_CP063169.1"/>
</dbReference>
<accession>A0A7M1SPS2</accession>
<evidence type="ECO:0000256" key="4">
    <source>
        <dbReference type="ARBA" id="ARBA00022679"/>
    </source>
</evidence>
<dbReference type="AlphaFoldDB" id="A0A7M1SPS2"/>
<evidence type="ECO:0000259" key="8">
    <source>
        <dbReference type="Pfam" id="PF01379"/>
    </source>
</evidence>
<dbReference type="EC" id="2.5.1.61" evidence="7"/>
<comment type="catalytic activity">
    <reaction evidence="6 7">
        <text>4 porphobilinogen + H2O = hydroxymethylbilane + 4 NH4(+)</text>
        <dbReference type="Rhea" id="RHEA:13185"/>
        <dbReference type="ChEBI" id="CHEBI:15377"/>
        <dbReference type="ChEBI" id="CHEBI:28938"/>
        <dbReference type="ChEBI" id="CHEBI:57845"/>
        <dbReference type="ChEBI" id="CHEBI:58126"/>
        <dbReference type="EC" id="2.5.1.61"/>
    </reaction>
</comment>
<dbReference type="InterPro" id="IPR036803">
    <property type="entry name" value="Porphobilinogen_deaminase_C_sf"/>
</dbReference>
<proteinExistence type="inferred from homology"/>
<feature type="domain" description="Porphobilinogen deaminase C-terminal" evidence="9">
    <location>
        <begin position="220"/>
        <end position="296"/>
    </location>
</feature>
<evidence type="ECO:0000256" key="3">
    <source>
        <dbReference type="ARBA" id="ARBA00011245"/>
    </source>
</evidence>
<comment type="miscellaneous">
    <text evidence="7">The porphobilinogen subunits are added to the dipyrromethane group.</text>
</comment>
<evidence type="ECO:0000256" key="7">
    <source>
        <dbReference type="HAMAP-Rule" id="MF_00260"/>
    </source>
</evidence>
<dbReference type="GO" id="GO:0004418">
    <property type="term" value="F:hydroxymethylbilane synthase activity"/>
    <property type="evidence" value="ECO:0007669"/>
    <property type="project" value="UniProtKB-UniRule"/>
</dbReference>
<dbReference type="PROSITE" id="PS00533">
    <property type="entry name" value="PORPHOBILINOGEN_DEAM"/>
    <property type="match status" value="1"/>
</dbReference>
<dbReference type="Gene3D" id="3.30.160.40">
    <property type="entry name" value="Porphobilinogen deaminase, C-terminal domain"/>
    <property type="match status" value="1"/>
</dbReference>
<gene>
    <name evidence="7 10" type="primary">hemC</name>
    <name evidence="10" type="ORF">IM660_12720</name>
</gene>
<dbReference type="InterPro" id="IPR022418">
    <property type="entry name" value="Porphobilinogen_deaminase_C"/>
</dbReference>
<keyword evidence="4 7" id="KW-0808">Transferase</keyword>
<feature type="domain" description="Porphobilinogen deaminase N-terminal" evidence="8">
    <location>
        <begin position="6"/>
        <end position="204"/>
    </location>
</feature>
<evidence type="ECO:0000313" key="11">
    <source>
        <dbReference type="Proteomes" id="UP000593758"/>
    </source>
</evidence>
<dbReference type="PANTHER" id="PTHR11557:SF0">
    <property type="entry name" value="PORPHOBILINOGEN DEAMINASE"/>
    <property type="match status" value="1"/>
</dbReference>
<comment type="similarity">
    <text evidence="2 7">Belongs to the HMBS family.</text>
</comment>
<keyword evidence="5 7" id="KW-0627">Porphyrin biosynthesis</keyword>
<dbReference type="SUPFAM" id="SSF54782">
    <property type="entry name" value="Porphobilinogen deaminase (hydroxymethylbilane synthase), C-terminal domain"/>
    <property type="match status" value="1"/>
</dbReference>
<dbReference type="NCBIfam" id="TIGR00212">
    <property type="entry name" value="hemC"/>
    <property type="match status" value="1"/>
</dbReference>
<dbReference type="GO" id="GO:0006782">
    <property type="term" value="P:protoporphyrinogen IX biosynthetic process"/>
    <property type="evidence" value="ECO:0007669"/>
    <property type="project" value="UniProtKB-UniRule"/>
</dbReference>
<keyword evidence="11" id="KW-1185">Reference proteome</keyword>
<dbReference type="InterPro" id="IPR000860">
    <property type="entry name" value="HemC"/>
</dbReference>
<dbReference type="Pfam" id="PF03900">
    <property type="entry name" value="Porphobil_deamC"/>
    <property type="match status" value="1"/>
</dbReference>
<organism evidence="10 11">
    <name type="scientific">Ruania alkalisoli</name>
    <dbReference type="NCBI Taxonomy" id="2779775"/>
    <lineage>
        <taxon>Bacteria</taxon>
        <taxon>Bacillati</taxon>
        <taxon>Actinomycetota</taxon>
        <taxon>Actinomycetes</taxon>
        <taxon>Micrococcales</taxon>
        <taxon>Ruaniaceae</taxon>
        <taxon>Ruania</taxon>
    </lineage>
</organism>
<dbReference type="InterPro" id="IPR022417">
    <property type="entry name" value="Porphobilin_deaminase_N"/>
</dbReference>
<reference evidence="10 11" key="1">
    <citation type="submission" date="2020-10" db="EMBL/GenBank/DDBJ databases">
        <title>Haloactinobacterium sp. RN3S43, a bacterium isolated from saline soil.</title>
        <authorList>
            <person name="Sun J.-Q."/>
        </authorList>
    </citation>
    <scope>NUCLEOTIDE SEQUENCE [LARGE SCALE GENOMIC DNA]</scope>
    <source>
        <strain evidence="10 11">RN3S43</strain>
    </source>
</reference>
<evidence type="ECO:0000256" key="6">
    <source>
        <dbReference type="ARBA" id="ARBA00048169"/>
    </source>
</evidence>
<evidence type="ECO:0000256" key="2">
    <source>
        <dbReference type="ARBA" id="ARBA00005638"/>
    </source>
</evidence>
<dbReference type="FunFam" id="3.40.190.10:FF:000005">
    <property type="entry name" value="Porphobilinogen deaminase"/>
    <property type="match status" value="1"/>
</dbReference>
<dbReference type="PANTHER" id="PTHR11557">
    <property type="entry name" value="PORPHOBILINOGEN DEAMINASE"/>
    <property type="match status" value="1"/>
</dbReference>
<feature type="modified residue" description="S-(dipyrrolylmethanemethyl)cysteine" evidence="7">
    <location>
        <position position="237"/>
    </location>
</feature>
<comment type="cofactor">
    <cofactor evidence="7">
        <name>dipyrromethane</name>
        <dbReference type="ChEBI" id="CHEBI:60342"/>
    </cofactor>
    <text evidence="7">Binds 1 dipyrromethane group covalently.</text>
</comment>
<dbReference type="Pfam" id="PF01379">
    <property type="entry name" value="Porphobil_deam"/>
    <property type="match status" value="1"/>
</dbReference>
<dbReference type="SUPFAM" id="SSF53850">
    <property type="entry name" value="Periplasmic binding protein-like II"/>
    <property type="match status" value="1"/>
</dbReference>
<comment type="function">
    <text evidence="1 7">Tetrapolymerization of the monopyrrole PBG into the hydroxymethylbilane pre-uroporphyrinogen in several discrete steps.</text>
</comment>
<dbReference type="EMBL" id="CP063169">
    <property type="protein sequence ID" value="QOR69540.1"/>
    <property type="molecule type" value="Genomic_DNA"/>
</dbReference>
<evidence type="ECO:0000256" key="1">
    <source>
        <dbReference type="ARBA" id="ARBA00002869"/>
    </source>
</evidence>
<protein>
    <recommendedName>
        <fullName evidence="7">Porphobilinogen deaminase</fullName>
        <shortName evidence="7">PBG</shortName>
        <ecNumber evidence="7">2.5.1.61</ecNumber>
    </recommendedName>
    <alternativeName>
        <fullName evidence="7">Hydroxymethylbilane synthase</fullName>
        <shortName evidence="7">HMBS</shortName>
    </alternativeName>
    <alternativeName>
        <fullName evidence="7">Pre-uroporphyrinogen synthase</fullName>
    </alternativeName>
</protein>
<dbReference type="PRINTS" id="PR00151">
    <property type="entry name" value="PORPHBDMNASE"/>
</dbReference>
<dbReference type="Proteomes" id="UP000593758">
    <property type="component" value="Chromosome"/>
</dbReference>
<name>A0A7M1SPS2_9MICO</name>
<dbReference type="InterPro" id="IPR022419">
    <property type="entry name" value="Porphobilin_deaminase_cofac_BS"/>
</dbReference>
<evidence type="ECO:0000259" key="9">
    <source>
        <dbReference type="Pfam" id="PF03900"/>
    </source>
</evidence>
<comment type="subunit">
    <text evidence="3 7">Monomer.</text>
</comment>
<dbReference type="HAMAP" id="MF_00260">
    <property type="entry name" value="Porphobil_deam"/>
    <property type="match status" value="1"/>
</dbReference>
<evidence type="ECO:0000256" key="5">
    <source>
        <dbReference type="ARBA" id="ARBA00023244"/>
    </source>
</evidence>
<dbReference type="PIRSF" id="PIRSF001438">
    <property type="entry name" value="4pyrrol_synth_OHMeBilane_synth"/>
    <property type="match status" value="1"/>
</dbReference>
<dbReference type="Gene3D" id="3.40.190.10">
    <property type="entry name" value="Periplasmic binding protein-like II"/>
    <property type="match status" value="2"/>
</dbReference>
<dbReference type="KEGG" id="halt:IM660_12720"/>
<evidence type="ECO:0000313" key="10">
    <source>
        <dbReference type="EMBL" id="QOR69540.1"/>
    </source>
</evidence>
<dbReference type="GO" id="GO:0005737">
    <property type="term" value="C:cytoplasm"/>
    <property type="evidence" value="ECO:0007669"/>
    <property type="project" value="UniProtKB-UniRule"/>
</dbReference>